<reference evidence="1" key="1">
    <citation type="submission" date="2023-06" db="EMBL/GenBank/DDBJ databases">
        <authorList>
            <consortium name="Lawrence Berkeley National Laboratory"/>
            <person name="Ahrendt S."/>
            <person name="Sahu N."/>
            <person name="Indic B."/>
            <person name="Wong-Bajracharya J."/>
            <person name="Merenyi Z."/>
            <person name="Ke H.-M."/>
            <person name="Monk M."/>
            <person name="Kocsube S."/>
            <person name="Drula E."/>
            <person name="Lipzen A."/>
            <person name="Balint B."/>
            <person name="Henrissat B."/>
            <person name="Andreopoulos B."/>
            <person name="Martin F.M."/>
            <person name="Harder C.B."/>
            <person name="Rigling D."/>
            <person name="Ford K.L."/>
            <person name="Foster G.D."/>
            <person name="Pangilinan J."/>
            <person name="Papanicolaou A."/>
            <person name="Barry K."/>
            <person name="LaButti K."/>
            <person name="Viragh M."/>
            <person name="Koriabine M."/>
            <person name="Yan M."/>
            <person name="Riley R."/>
            <person name="Champramary S."/>
            <person name="Plett K.L."/>
            <person name="Tsai I.J."/>
            <person name="Slot J."/>
            <person name="Sipos G."/>
            <person name="Plett J."/>
            <person name="Nagy L.G."/>
            <person name="Grigoriev I.V."/>
        </authorList>
    </citation>
    <scope>NUCLEOTIDE SEQUENCE</scope>
    <source>
        <strain evidence="1">CCBAS 213</strain>
    </source>
</reference>
<dbReference type="RefSeq" id="XP_060321820.1">
    <property type="nucleotide sequence ID" value="XM_060470613.1"/>
</dbReference>
<name>A0AA39MIM9_ARMTA</name>
<sequence length="170" mass="19971">MATQLEMDFSVLNPHLYKDPSDRLPRTWCNDWENFPSSRRLFPLVNGRISASVDIELLHHISGKIYVIMFHGLSDEAVIRISTWYFMYNFEMEILLEFIDTYPMLDAFLDLARQWGSLACQTYTELTPFVEREVGGMPDNYYDEVKRWKEEVKKARAAQALMSSCQSCYL</sequence>
<keyword evidence="2" id="KW-1185">Reference proteome</keyword>
<accession>A0AA39MIM9</accession>
<dbReference type="AlphaFoldDB" id="A0AA39MIM9"/>
<proteinExistence type="predicted"/>
<organism evidence="1 2">
    <name type="scientific">Armillaria tabescens</name>
    <name type="common">Ringless honey mushroom</name>
    <name type="synonym">Agaricus tabescens</name>
    <dbReference type="NCBI Taxonomy" id="1929756"/>
    <lineage>
        <taxon>Eukaryota</taxon>
        <taxon>Fungi</taxon>
        <taxon>Dikarya</taxon>
        <taxon>Basidiomycota</taxon>
        <taxon>Agaricomycotina</taxon>
        <taxon>Agaricomycetes</taxon>
        <taxon>Agaricomycetidae</taxon>
        <taxon>Agaricales</taxon>
        <taxon>Marasmiineae</taxon>
        <taxon>Physalacriaceae</taxon>
        <taxon>Desarmillaria</taxon>
    </lineage>
</organism>
<dbReference type="GeneID" id="85354161"/>
<protein>
    <submittedName>
        <fullName evidence="1">Uncharacterized protein</fullName>
    </submittedName>
</protein>
<dbReference type="Proteomes" id="UP001175211">
    <property type="component" value="Unassembled WGS sequence"/>
</dbReference>
<evidence type="ECO:0000313" key="1">
    <source>
        <dbReference type="EMBL" id="KAK0434855.1"/>
    </source>
</evidence>
<comment type="caution">
    <text evidence="1">The sequence shown here is derived from an EMBL/GenBank/DDBJ whole genome shotgun (WGS) entry which is preliminary data.</text>
</comment>
<dbReference type="EMBL" id="JAUEPS010000169">
    <property type="protein sequence ID" value="KAK0434855.1"/>
    <property type="molecule type" value="Genomic_DNA"/>
</dbReference>
<evidence type="ECO:0000313" key="2">
    <source>
        <dbReference type="Proteomes" id="UP001175211"/>
    </source>
</evidence>
<gene>
    <name evidence="1" type="ORF">EV420DRAFT_1488358</name>
</gene>